<proteinExistence type="predicted"/>
<keyword evidence="1" id="KW-0732">Signal</keyword>
<protein>
    <submittedName>
        <fullName evidence="2">Uncharacterized protein</fullName>
    </submittedName>
</protein>
<reference evidence="2 3" key="1">
    <citation type="submission" date="2020-08" db="EMBL/GenBank/DDBJ databases">
        <title>Genomic Encyclopedia of Type Strains, Phase IV (KMG-IV): sequencing the most valuable type-strain genomes for metagenomic binning, comparative biology and taxonomic classification.</title>
        <authorList>
            <person name="Goeker M."/>
        </authorList>
    </citation>
    <scope>NUCLEOTIDE SEQUENCE [LARGE SCALE GENOMIC DNA]</scope>
    <source>
        <strain evidence="2 3">DSM 102234</strain>
    </source>
</reference>
<evidence type="ECO:0000313" key="3">
    <source>
        <dbReference type="Proteomes" id="UP000530268"/>
    </source>
</evidence>
<keyword evidence="3" id="KW-1185">Reference proteome</keyword>
<accession>A0A7W6E4U0</accession>
<sequence>MRDFLRYAATVILALVPTLALAQVNATVMNDDGPFAEGVLSGYIVQHQGRVICENPVAWGKYIACSGKASKRVWVDTNGTLGAYVVVDKSGKELCTNPSVSIQFRGPKSYIICD</sequence>
<evidence type="ECO:0000256" key="1">
    <source>
        <dbReference type="SAM" id="SignalP"/>
    </source>
</evidence>
<dbReference type="AlphaFoldDB" id="A0A7W6E4U0"/>
<dbReference type="RefSeq" id="WP_184562078.1">
    <property type="nucleotide sequence ID" value="NZ_JACIEI010000001.1"/>
</dbReference>
<gene>
    <name evidence="2" type="ORF">GGR95_000316</name>
</gene>
<name>A0A7W6E4U0_9RHOB</name>
<feature type="signal peptide" evidence="1">
    <location>
        <begin position="1"/>
        <end position="22"/>
    </location>
</feature>
<evidence type="ECO:0000313" key="2">
    <source>
        <dbReference type="EMBL" id="MBB3992697.1"/>
    </source>
</evidence>
<dbReference type="EMBL" id="JACIEI010000001">
    <property type="protein sequence ID" value="MBB3992697.1"/>
    <property type="molecule type" value="Genomic_DNA"/>
</dbReference>
<organism evidence="2 3">
    <name type="scientific">Sulfitobacter undariae</name>
    <dbReference type="NCBI Taxonomy" id="1563671"/>
    <lineage>
        <taxon>Bacteria</taxon>
        <taxon>Pseudomonadati</taxon>
        <taxon>Pseudomonadota</taxon>
        <taxon>Alphaproteobacteria</taxon>
        <taxon>Rhodobacterales</taxon>
        <taxon>Roseobacteraceae</taxon>
        <taxon>Sulfitobacter</taxon>
    </lineage>
</organism>
<comment type="caution">
    <text evidence="2">The sequence shown here is derived from an EMBL/GenBank/DDBJ whole genome shotgun (WGS) entry which is preliminary data.</text>
</comment>
<feature type="chain" id="PRO_5030534215" evidence="1">
    <location>
        <begin position="23"/>
        <end position="114"/>
    </location>
</feature>
<dbReference type="Proteomes" id="UP000530268">
    <property type="component" value="Unassembled WGS sequence"/>
</dbReference>